<dbReference type="AlphaFoldDB" id="A0AAV4F2L1"/>
<gene>
    <name evidence="1" type="ORF">ElyMa_005577800</name>
</gene>
<comment type="caution">
    <text evidence="1">The sequence shown here is derived from an EMBL/GenBank/DDBJ whole genome shotgun (WGS) entry which is preliminary data.</text>
</comment>
<proteinExistence type="predicted"/>
<keyword evidence="2" id="KW-1185">Reference proteome</keyword>
<accession>A0AAV4F2L1</accession>
<dbReference type="EMBL" id="BMAT01011127">
    <property type="protein sequence ID" value="GFR67200.1"/>
    <property type="molecule type" value="Genomic_DNA"/>
</dbReference>
<protein>
    <submittedName>
        <fullName evidence="1">Uncharacterized protein</fullName>
    </submittedName>
</protein>
<sequence>MPFDVWIRNENKRKIMRGRGEKIGPEKREEIKKMFTLIINSFYALPARSGGQSPLRRKFKMADWLAGPVSQSSALKPTLHMGVITSYFIVVGAQGLQCLTQRSRISKRCHCSSHRNLLVCLP</sequence>
<organism evidence="1 2">
    <name type="scientific">Elysia marginata</name>
    <dbReference type="NCBI Taxonomy" id="1093978"/>
    <lineage>
        <taxon>Eukaryota</taxon>
        <taxon>Metazoa</taxon>
        <taxon>Spiralia</taxon>
        <taxon>Lophotrochozoa</taxon>
        <taxon>Mollusca</taxon>
        <taxon>Gastropoda</taxon>
        <taxon>Heterobranchia</taxon>
        <taxon>Euthyneura</taxon>
        <taxon>Panpulmonata</taxon>
        <taxon>Sacoglossa</taxon>
        <taxon>Placobranchoidea</taxon>
        <taxon>Plakobranchidae</taxon>
        <taxon>Elysia</taxon>
    </lineage>
</organism>
<evidence type="ECO:0000313" key="1">
    <source>
        <dbReference type="EMBL" id="GFR67200.1"/>
    </source>
</evidence>
<reference evidence="1 2" key="1">
    <citation type="journal article" date="2021" name="Elife">
        <title>Chloroplast acquisition without the gene transfer in kleptoplastic sea slugs, Plakobranchus ocellatus.</title>
        <authorList>
            <person name="Maeda T."/>
            <person name="Takahashi S."/>
            <person name="Yoshida T."/>
            <person name="Shimamura S."/>
            <person name="Takaki Y."/>
            <person name="Nagai Y."/>
            <person name="Toyoda A."/>
            <person name="Suzuki Y."/>
            <person name="Arimoto A."/>
            <person name="Ishii H."/>
            <person name="Satoh N."/>
            <person name="Nishiyama T."/>
            <person name="Hasebe M."/>
            <person name="Maruyama T."/>
            <person name="Minagawa J."/>
            <person name="Obokata J."/>
            <person name="Shigenobu S."/>
        </authorList>
    </citation>
    <scope>NUCLEOTIDE SEQUENCE [LARGE SCALE GENOMIC DNA]</scope>
</reference>
<evidence type="ECO:0000313" key="2">
    <source>
        <dbReference type="Proteomes" id="UP000762676"/>
    </source>
</evidence>
<dbReference type="Proteomes" id="UP000762676">
    <property type="component" value="Unassembled WGS sequence"/>
</dbReference>
<name>A0AAV4F2L1_9GAST</name>